<dbReference type="AlphaFoldDB" id="A0A4V1J306"/>
<dbReference type="EMBL" id="ML004460">
    <property type="protein sequence ID" value="RKP30389.1"/>
    <property type="molecule type" value="Genomic_DNA"/>
</dbReference>
<evidence type="ECO:0000256" key="1">
    <source>
        <dbReference type="ARBA" id="ARBA00003807"/>
    </source>
</evidence>
<dbReference type="Proteomes" id="UP000268321">
    <property type="component" value="Unassembled WGS sequence"/>
</dbReference>
<evidence type="ECO:0000313" key="8">
    <source>
        <dbReference type="Proteomes" id="UP000268321"/>
    </source>
</evidence>
<evidence type="ECO:0000256" key="6">
    <source>
        <dbReference type="ARBA" id="ARBA00029995"/>
    </source>
</evidence>
<gene>
    <name evidence="7" type="ORF">METBISCDRAFT_23396</name>
</gene>
<evidence type="ECO:0000256" key="3">
    <source>
        <dbReference type="ARBA" id="ARBA00007289"/>
    </source>
</evidence>
<comment type="function">
    <text evidence="1">Component of the biogenesis of lysosome-related organelles complex-1 (BLOC-1), a complex that is involved in endosomal cargo sorting.</text>
</comment>
<dbReference type="GO" id="GO:0031083">
    <property type="term" value="C:BLOC-1 complex"/>
    <property type="evidence" value="ECO:0007669"/>
    <property type="project" value="InterPro"/>
</dbReference>
<dbReference type="PANTHER" id="PTHR39145:SF1">
    <property type="entry name" value="BIOGENESIS OF LYSOSOME-RELATED ORGANELLES COMPLEX 1 SUBUNIT CNL1"/>
    <property type="match status" value="1"/>
</dbReference>
<dbReference type="GO" id="GO:0005737">
    <property type="term" value="C:cytoplasm"/>
    <property type="evidence" value="ECO:0007669"/>
    <property type="project" value="UniProtKB-SubCell"/>
</dbReference>
<dbReference type="InterPro" id="IPR034455">
    <property type="entry name" value="CNL1"/>
</dbReference>
<keyword evidence="8" id="KW-1185">Reference proteome</keyword>
<keyword evidence="5" id="KW-0963">Cytoplasm</keyword>
<organism evidence="7 8">
    <name type="scientific">Metschnikowia bicuspidata</name>
    <dbReference type="NCBI Taxonomy" id="27322"/>
    <lineage>
        <taxon>Eukaryota</taxon>
        <taxon>Fungi</taxon>
        <taxon>Dikarya</taxon>
        <taxon>Ascomycota</taxon>
        <taxon>Saccharomycotina</taxon>
        <taxon>Pichiomycetes</taxon>
        <taxon>Metschnikowiaceae</taxon>
        <taxon>Metschnikowia</taxon>
    </lineage>
</organism>
<dbReference type="PANTHER" id="PTHR39145">
    <property type="entry name" value="BIOGENESIS OF LYSOSOME-RELATED ORGANELLES COMPLEX 1 SUBUNIT CNL1"/>
    <property type="match status" value="1"/>
</dbReference>
<comment type="similarity">
    <text evidence="3">Belongs to the BLOC1S4 family.</text>
</comment>
<evidence type="ECO:0000256" key="4">
    <source>
        <dbReference type="ARBA" id="ARBA00014971"/>
    </source>
</evidence>
<dbReference type="OrthoDB" id="5424991at2759"/>
<name>A0A4V1J306_9ASCO</name>
<accession>A0A4V1J306</accession>
<comment type="subcellular location">
    <subcellularLocation>
        <location evidence="2">Cytoplasm</location>
    </subcellularLocation>
</comment>
<evidence type="ECO:0000313" key="7">
    <source>
        <dbReference type="EMBL" id="RKP30389.1"/>
    </source>
</evidence>
<reference evidence="8" key="1">
    <citation type="journal article" date="2018" name="Nat. Microbiol.">
        <title>Leveraging single-cell genomics to expand the fungal tree of life.</title>
        <authorList>
            <person name="Ahrendt S.R."/>
            <person name="Quandt C.A."/>
            <person name="Ciobanu D."/>
            <person name="Clum A."/>
            <person name="Salamov A."/>
            <person name="Andreopoulos B."/>
            <person name="Cheng J.F."/>
            <person name="Woyke T."/>
            <person name="Pelin A."/>
            <person name="Henrissat B."/>
            <person name="Reynolds N.K."/>
            <person name="Benny G.L."/>
            <person name="Smith M.E."/>
            <person name="James T.Y."/>
            <person name="Grigoriev I.V."/>
        </authorList>
    </citation>
    <scope>NUCLEOTIDE SEQUENCE [LARGE SCALE GENOMIC DNA]</scope>
    <source>
        <strain evidence="8">Baker2002</strain>
    </source>
</reference>
<dbReference type="GO" id="GO:0007032">
    <property type="term" value="P:endosome organization"/>
    <property type="evidence" value="ECO:0007669"/>
    <property type="project" value="TreeGrafter"/>
</dbReference>
<protein>
    <recommendedName>
        <fullName evidence="4">Biogenesis of lysosome-related organelles complex 1 subunit CNL1</fullName>
    </recommendedName>
    <alternativeName>
        <fullName evidence="6">CNO-like protein 1</fullName>
    </alternativeName>
</protein>
<proteinExistence type="inferred from homology"/>
<sequence length="102" mass="11411">MADHLELKSLAVNFDYLMYKISNRISTLADQTHGSVTAKVKFVENDYLQQQLRLDGILAEIDACQCDCNALEALFAKLDQLYAFVDDFCSRLAVLEAAFASP</sequence>
<evidence type="ECO:0000256" key="5">
    <source>
        <dbReference type="ARBA" id="ARBA00022490"/>
    </source>
</evidence>
<evidence type="ECO:0000256" key="2">
    <source>
        <dbReference type="ARBA" id="ARBA00004496"/>
    </source>
</evidence>